<comment type="caution">
    <text evidence="4">The sequence shown here is derived from an EMBL/GenBank/DDBJ whole genome shotgun (WGS) entry which is preliminary data.</text>
</comment>
<proteinExistence type="predicted"/>
<evidence type="ECO:0000256" key="2">
    <source>
        <dbReference type="ARBA" id="ARBA00023125"/>
    </source>
</evidence>
<accession>A0ABX2HC80</accession>
<gene>
    <name evidence="4" type="primary">spoIIID</name>
    <name evidence="4" type="ORF">G5B17_21125</name>
</gene>
<evidence type="ECO:0000313" key="5">
    <source>
        <dbReference type="Proteomes" id="UP001644719"/>
    </source>
</evidence>
<dbReference type="Proteomes" id="UP001644719">
    <property type="component" value="Unassembled WGS sequence"/>
</dbReference>
<name>A0ABX2HC80_9FIRM</name>
<sequence length="93" mass="10651">MKDYIEERAVEVGNYIIETKATVRQTAKKFGISKSTVHKDVTTRLASLNPALARQARAVLEVNKSERHIRGGLATREKYLHQHMLENNLHKKI</sequence>
<evidence type="ECO:0000313" key="4">
    <source>
        <dbReference type="EMBL" id="NSG87826.1"/>
    </source>
</evidence>
<keyword evidence="1" id="KW-0805">Transcription regulation</keyword>
<keyword evidence="2" id="KW-0238">DNA-binding</keyword>
<dbReference type="NCBIfam" id="TIGR02844">
    <property type="entry name" value="spore_III_D"/>
    <property type="match status" value="1"/>
</dbReference>
<dbReference type="PROSITE" id="PS00894">
    <property type="entry name" value="HTH_DEOR_1"/>
    <property type="match status" value="1"/>
</dbReference>
<evidence type="ECO:0000256" key="1">
    <source>
        <dbReference type="ARBA" id="ARBA00023015"/>
    </source>
</evidence>
<evidence type="ECO:0000256" key="3">
    <source>
        <dbReference type="ARBA" id="ARBA00023163"/>
    </source>
</evidence>
<dbReference type="InterPro" id="IPR018356">
    <property type="entry name" value="Tscrpt_reg_HTH_DeoR_CS"/>
</dbReference>
<keyword evidence="5" id="KW-1185">Reference proteome</keyword>
<keyword evidence="3" id="KW-0804">Transcription</keyword>
<dbReference type="EMBL" id="JAAITS010000149">
    <property type="protein sequence ID" value="NSG87826.1"/>
    <property type="molecule type" value="Genomic_DNA"/>
</dbReference>
<dbReference type="Pfam" id="PF12116">
    <property type="entry name" value="SpoIIID"/>
    <property type="match status" value="1"/>
</dbReference>
<dbReference type="InterPro" id="IPR014208">
    <property type="entry name" value="Spore_III_D"/>
</dbReference>
<protein>
    <submittedName>
        <fullName evidence="4">Sporulation transcriptional regulator SpoIIID</fullName>
    </submittedName>
</protein>
<dbReference type="RefSeq" id="WP_148461603.1">
    <property type="nucleotide sequence ID" value="NZ_JAAINN010000111.1"/>
</dbReference>
<reference evidence="4 5" key="1">
    <citation type="journal article" date="2020" name="Cell Host Microbe">
        <title>Functional and Genomic Variation between Human-Derived Isolates of Lachnospiraceae Reveals Inter- and Intra-Species Diversity.</title>
        <authorList>
            <person name="Sorbara M.T."/>
            <person name="Littmann E.R."/>
            <person name="Fontana E."/>
            <person name="Moody T.U."/>
            <person name="Kohout C.E."/>
            <person name="Gjonbalaj M."/>
            <person name="Eaton V."/>
            <person name="Seok R."/>
            <person name="Leiner I.M."/>
            <person name="Pamer E.G."/>
        </authorList>
    </citation>
    <scope>NUCLEOTIDE SEQUENCE [LARGE SCALE GENOMIC DNA]</scope>
    <source>
        <strain evidence="4 5">MSK.17.74</strain>
    </source>
</reference>
<organism evidence="4 5">
    <name type="scientific">Blautia faecis</name>
    <dbReference type="NCBI Taxonomy" id="871665"/>
    <lineage>
        <taxon>Bacteria</taxon>
        <taxon>Bacillati</taxon>
        <taxon>Bacillota</taxon>
        <taxon>Clostridia</taxon>
        <taxon>Lachnospirales</taxon>
        <taxon>Lachnospiraceae</taxon>
        <taxon>Blautia</taxon>
    </lineage>
</organism>